<dbReference type="InterPro" id="IPR006093">
    <property type="entry name" value="Oxy_OxRdtase_FAD_BS"/>
</dbReference>
<dbReference type="OMA" id="FWSPYFK"/>
<keyword evidence="7" id="KW-1185">Reference proteome</keyword>
<dbReference type="PANTHER" id="PTHR42973">
    <property type="entry name" value="BINDING OXIDOREDUCTASE, PUTATIVE (AFU_ORTHOLOGUE AFUA_1G17690)-RELATED"/>
    <property type="match status" value="1"/>
</dbReference>
<dbReference type="InterPro" id="IPR050416">
    <property type="entry name" value="FAD-linked_Oxidoreductase"/>
</dbReference>
<dbReference type="Gene3D" id="3.40.462.20">
    <property type="match status" value="1"/>
</dbReference>
<dbReference type="GO" id="GO:0071949">
    <property type="term" value="F:FAD binding"/>
    <property type="evidence" value="ECO:0007669"/>
    <property type="project" value="InterPro"/>
</dbReference>
<dbReference type="Gene3D" id="3.30.465.10">
    <property type="match status" value="1"/>
</dbReference>
<dbReference type="InterPro" id="IPR016169">
    <property type="entry name" value="FAD-bd_PCMH_sub2"/>
</dbReference>
<dbReference type="InParanoid" id="W3XDM2"/>
<dbReference type="SUPFAM" id="SSF56176">
    <property type="entry name" value="FAD-binding/transporter-associated domain-like"/>
    <property type="match status" value="1"/>
</dbReference>
<keyword evidence="4" id="KW-0560">Oxidoreductase</keyword>
<dbReference type="Gene3D" id="3.30.43.10">
    <property type="entry name" value="Uridine Diphospho-n-acetylenolpyruvylglucosamine Reductase, domain 2"/>
    <property type="match status" value="1"/>
</dbReference>
<dbReference type="eggNOG" id="ENOG502SNP1">
    <property type="taxonomic scope" value="Eukaryota"/>
</dbReference>
<dbReference type="KEGG" id="pfy:PFICI_02144"/>
<dbReference type="HOGENOM" id="CLU_018354_0_2_1"/>
<evidence type="ECO:0000256" key="4">
    <source>
        <dbReference type="ARBA" id="ARBA00023002"/>
    </source>
</evidence>
<comment type="similarity">
    <text evidence="1">Belongs to the oxygen-dependent FAD-linked oxidoreductase family.</text>
</comment>
<dbReference type="InterPro" id="IPR016167">
    <property type="entry name" value="FAD-bd_PCMH_sub1"/>
</dbReference>
<evidence type="ECO:0000256" key="2">
    <source>
        <dbReference type="ARBA" id="ARBA00022630"/>
    </source>
</evidence>
<feature type="domain" description="FAD-binding PCMH-type" evidence="5">
    <location>
        <begin position="32"/>
        <end position="204"/>
    </location>
</feature>
<keyword evidence="2" id="KW-0285">Flavoprotein</keyword>
<dbReference type="AlphaFoldDB" id="W3XDM2"/>
<proteinExistence type="inferred from homology"/>
<accession>W3XDM2</accession>
<evidence type="ECO:0000313" key="6">
    <source>
        <dbReference type="EMBL" id="ETS84119.1"/>
    </source>
</evidence>
<dbReference type="PROSITE" id="PS00862">
    <property type="entry name" value="OX2_COVAL_FAD"/>
    <property type="match status" value="1"/>
</dbReference>
<dbReference type="STRING" id="1229662.W3XDM2"/>
<dbReference type="RefSeq" id="XP_007828916.1">
    <property type="nucleotide sequence ID" value="XM_007830725.1"/>
</dbReference>
<name>W3XDM2_PESFW</name>
<reference evidence="7" key="1">
    <citation type="journal article" date="2015" name="BMC Genomics">
        <title>Genomic and transcriptomic analysis of the endophytic fungus Pestalotiopsis fici reveals its lifestyle and high potential for synthesis of natural products.</title>
        <authorList>
            <person name="Wang X."/>
            <person name="Zhang X."/>
            <person name="Liu L."/>
            <person name="Xiang M."/>
            <person name="Wang W."/>
            <person name="Sun X."/>
            <person name="Che Y."/>
            <person name="Guo L."/>
            <person name="Liu G."/>
            <person name="Guo L."/>
            <person name="Wang C."/>
            <person name="Yin W.B."/>
            <person name="Stadler M."/>
            <person name="Zhang X."/>
            <person name="Liu X."/>
        </authorList>
    </citation>
    <scope>NUCLEOTIDE SEQUENCE [LARGE SCALE GENOMIC DNA]</scope>
    <source>
        <strain evidence="7">W106-1 / CGMCC3.15140</strain>
    </source>
</reference>
<dbReference type="GeneID" id="19267157"/>
<dbReference type="OrthoDB" id="415825at2759"/>
<protein>
    <recommendedName>
        <fullName evidence="5">FAD-binding PCMH-type domain-containing protein</fullName>
    </recommendedName>
</protein>
<sequence>MTITGLSSLHCEHFIPSAETPALGFTRWSDTNIDRPSLVVIPENEADVQAAMGLARTNHLIIVTGGGGHGTYVPVGPKNLYLDMRKFQTILLDKARCTVRIGGGVVTGDLLKSLALDGYYTALPNSNAVGVVGCVLGAGSTPLNGLHGVMADMVQSFRIVVSEDSVIEVKASSTGEHLSLFNALCGAGHGLGVVTAITTSAYPISSLNMTDDKICIRSLMFPPTSIETAVRAFLDLSRPSPKVSNTLTFLRIPVSGSANGVPVIAIGSTCFGSLRDAKDESSALYSERFVEVSSKAGTDMVPMEHLNDRFEPQNKHGGHKAIASCRLKAIDVETITTAFESWLSVTERVPGAWRSIVAISRFNSTRHKELGAGIGGDRFIESRDRDFSAMTIVMCNDAAGLDAMTDYMTNFVRMMRAGDASSTPRSFPNNLRFGIDLEEMFDKHKLAELRRIKHIWDPQGIFWSPFMSDPA</sequence>
<dbReference type="PROSITE" id="PS51387">
    <property type="entry name" value="FAD_PCMH"/>
    <property type="match status" value="1"/>
</dbReference>
<keyword evidence="3" id="KW-0274">FAD</keyword>
<dbReference type="InterPro" id="IPR016166">
    <property type="entry name" value="FAD-bd_PCMH"/>
</dbReference>
<gene>
    <name evidence="6" type="ORF">PFICI_02144</name>
</gene>
<dbReference type="InterPro" id="IPR036318">
    <property type="entry name" value="FAD-bd_PCMH-like_sf"/>
</dbReference>
<evidence type="ECO:0000313" key="7">
    <source>
        <dbReference type="Proteomes" id="UP000030651"/>
    </source>
</evidence>
<evidence type="ECO:0000259" key="5">
    <source>
        <dbReference type="PROSITE" id="PS51387"/>
    </source>
</evidence>
<dbReference type="PANTHER" id="PTHR42973:SF7">
    <property type="entry name" value="FAD-BINDING PCMH-TYPE DOMAIN-CONTAINING PROTEIN"/>
    <property type="match status" value="1"/>
</dbReference>
<evidence type="ECO:0000256" key="3">
    <source>
        <dbReference type="ARBA" id="ARBA00022827"/>
    </source>
</evidence>
<dbReference type="Pfam" id="PF01565">
    <property type="entry name" value="FAD_binding_4"/>
    <property type="match status" value="1"/>
</dbReference>
<organism evidence="6 7">
    <name type="scientific">Pestalotiopsis fici (strain W106-1 / CGMCC3.15140)</name>
    <dbReference type="NCBI Taxonomy" id="1229662"/>
    <lineage>
        <taxon>Eukaryota</taxon>
        <taxon>Fungi</taxon>
        <taxon>Dikarya</taxon>
        <taxon>Ascomycota</taxon>
        <taxon>Pezizomycotina</taxon>
        <taxon>Sordariomycetes</taxon>
        <taxon>Xylariomycetidae</taxon>
        <taxon>Amphisphaeriales</taxon>
        <taxon>Sporocadaceae</taxon>
        <taxon>Pestalotiopsis</taxon>
    </lineage>
</organism>
<dbReference type="Proteomes" id="UP000030651">
    <property type="component" value="Unassembled WGS sequence"/>
</dbReference>
<dbReference type="InterPro" id="IPR006094">
    <property type="entry name" value="Oxid_FAD_bind_N"/>
</dbReference>
<evidence type="ECO:0000256" key="1">
    <source>
        <dbReference type="ARBA" id="ARBA00005466"/>
    </source>
</evidence>
<dbReference type="GO" id="GO:0016491">
    <property type="term" value="F:oxidoreductase activity"/>
    <property type="evidence" value="ECO:0007669"/>
    <property type="project" value="UniProtKB-KW"/>
</dbReference>
<dbReference type="EMBL" id="KI912110">
    <property type="protein sequence ID" value="ETS84119.1"/>
    <property type="molecule type" value="Genomic_DNA"/>
</dbReference>